<sequence>MSAYGPVVFVSRKDGADLSEEEQATVFRLVQDACLSLKMTDDHGDPVRPSNRGYHQDEEKALGILVYYSYAWADMPEELKTDEAADWTRYGARVSHKVEQQAPGVYAFTSYGLEV</sequence>
<dbReference type="RefSeq" id="WP_086753400.1">
    <property type="nucleotide sequence ID" value="NZ_JAGJBZ010000002.1"/>
</dbReference>
<evidence type="ECO:0000313" key="2">
    <source>
        <dbReference type="Proteomes" id="UP001271723"/>
    </source>
</evidence>
<proteinExistence type="predicted"/>
<gene>
    <name evidence="1" type="ORF">PV517_13400</name>
</gene>
<name>A0ABU4L1Z7_9ACTN</name>
<organism evidence="1 2">
    <name type="scientific">Streptomyces griseiscabiei</name>
    <dbReference type="NCBI Taxonomy" id="2993540"/>
    <lineage>
        <taxon>Bacteria</taxon>
        <taxon>Bacillati</taxon>
        <taxon>Actinomycetota</taxon>
        <taxon>Actinomycetes</taxon>
        <taxon>Kitasatosporales</taxon>
        <taxon>Streptomycetaceae</taxon>
        <taxon>Streptomyces</taxon>
    </lineage>
</organism>
<evidence type="ECO:0000313" key="1">
    <source>
        <dbReference type="EMBL" id="MDX2909692.1"/>
    </source>
</evidence>
<keyword evidence="2" id="KW-1185">Reference proteome</keyword>
<comment type="caution">
    <text evidence="1">The sequence shown here is derived from an EMBL/GenBank/DDBJ whole genome shotgun (WGS) entry which is preliminary data.</text>
</comment>
<protein>
    <submittedName>
        <fullName evidence="1">Uncharacterized protein</fullName>
    </submittedName>
</protein>
<dbReference type="EMBL" id="JARAVY010000004">
    <property type="protein sequence ID" value="MDX2909692.1"/>
    <property type="molecule type" value="Genomic_DNA"/>
</dbReference>
<dbReference type="Proteomes" id="UP001271723">
    <property type="component" value="Unassembled WGS sequence"/>
</dbReference>
<accession>A0ABU4L1Z7</accession>
<reference evidence="1 2" key="1">
    <citation type="journal article" date="2023" name="Microb. Genom.">
        <title>Mesoterricola silvestris gen. nov., sp. nov., Mesoterricola sediminis sp. nov., Geothrix oryzae sp. nov., Geothrix edaphica sp. nov., Geothrix rubra sp. nov., and Geothrix limicola sp. nov., six novel members of Acidobacteriota isolated from soils.</title>
        <authorList>
            <person name="Weisberg A.J."/>
            <person name="Pearce E."/>
            <person name="Kramer C.G."/>
            <person name="Chang J.H."/>
            <person name="Clarke C.R."/>
        </authorList>
    </citation>
    <scope>NUCLEOTIDE SEQUENCE [LARGE SCALE GENOMIC DNA]</scope>
    <source>
        <strain evidence="1 2">NRRL_B-2795</strain>
    </source>
</reference>